<reference evidence="1 2" key="1">
    <citation type="journal article" date="2019" name="Genome Biol. Evol.">
        <title>Insights into the evolution of the New World diploid cottons (Gossypium, subgenus Houzingenia) based on genome sequencing.</title>
        <authorList>
            <person name="Grover C.E."/>
            <person name="Arick M.A. 2nd"/>
            <person name="Thrash A."/>
            <person name="Conover J.L."/>
            <person name="Sanders W.S."/>
            <person name="Peterson D.G."/>
            <person name="Frelichowski J.E."/>
            <person name="Scheffler J.A."/>
            <person name="Scheffler B.E."/>
            <person name="Wendel J.F."/>
        </authorList>
    </citation>
    <scope>NUCLEOTIDE SEQUENCE [LARGE SCALE GENOMIC DNA]</scope>
    <source>
        <strain evidence="1">185</strain>
        <tissue evidence="1">Leaf</tissue>
    </source>
</reference>
<dbReference type="Proteomes" id="UP000593577">
    <property type="component" value="Unassembled WGS sequence"/>
</dbReference>
<protein>
    <submittedName>
        <fullName evidence="1">Uncharacterized protein</fullName>
    </submittedName>
</protein>
<evidence type="ECO:0000313" key="2">
    <source>
        <dbReference type="Proteomes" id="UP000593577"/>
    </source>
</evidence>
<comment type="caution">
    <text evidence="1">The sequence shown here is derived from an EMBL/GenBank/DDBJ whole genome shotgun (WGS) entry which is preliminary data.</text>
</comment>
<evidence type="ECO:0000313" key="1">
    <source>
        <dbReference type="EMBL" id="MBA0682287.1"/>
    </source>
</evidence>
<keyword evidence="2" id="KW-1185">Reference proteome</keyword>
<organism evidence="1 2">
    <name type="scientific">Gossypium aridum</name>
    <name type="common">American cotton</name>
    <name type="synonym">Erioxylum aridum</name>
    <dbReference type="NCBI Taxonomy" id="34290"/>
    <lineage>
        <taxon>Eukaryota</taxon>
        <taxon>Viridiplantae</taxon>
        <taxon>Streptophyta</taxon>
        <taxon>Embryophyta</taxon>
        <taxon>Tracheophyta</taxon>
        <taxon>Spermatophyta</taxon>
        <taxon>Magnoliopsida</taxon>
        <taxon>eudicotyledons</taxon>
        <taxon>Gunneridae</taxon>
        <taxon>Pentapetalae</taxon>
        <taxon>rosids</taxon>
        <taxon>malvids</taxon>
        <taxon>Malvales</taxon>
        <taxon>Malvaceae</taxon>
        <taxon>Malvoideae</taxon>
        <taxon>Gossypium</taxon>
    </lineage>
</organism>
<dbReference type="EMBL" id="JABFAA010000005">
    <property type="protein sequence ID" value="MBA0682287.1"/>
    <property type="molecule type" value="Genomic_DNA"/>
</dbReference>
<accession>A0A7J8X4S7</accession>
<sequence length="21" mass="2404">MEVFVDLEKLLTSQVLINGRV</sequence>
<proteinExistence type="predicted"/>
<dbReference type="AlphaFoldDB" id="A0A7J8X4S7"/>
<feature type="non-terminal residue" evidence="1">
    <location>
        <position position="21"/>
    </location>
</feature>
<name>A0A7J8X4S7_GOSAI</name>
<gene>
    <name evidence="1" type="ORF">Goari_024017</name>
</gene>